<keyword evidence="1" id="KW-0472">Membrane</keyword>
<keyword evidence="1" id="KW-0812">Transmembrane</keyword>
<gene>
    <name evidence="2" type="ORF">EHO60_10065</name>
</gene>
<dbReference type="RefSeq" id="WP_135768071.1">
    <property type="nucleotide sequence ID" value="NZ_RQET01000007.1"/>
</dbReference>
<keyword evidence="1" id="KW-1133">Transmembrane helix</keyword>
<feature type="transmembrane region" description="Helical" evidence="1">
    <location>
        <begin position="139"/>
        <end position="161"/>
    </location>
</feature>
<proteinExistence type="predicted"/>
<reference evidence="2" key="1">
    <citation type="journal article" date="2019" name="PLoS Negl. Trop. Dis.">
        <title>Revisiting the worldwide diversity of Leptospira species in the environment.</title>
        <authorList>
            <person name="Vincent A.T."/>
            <person name="Schiettekatte O."/>
            <person name="Bourhy P."/>
            <person name="Veyrier F.J."/>
            <person name="Picardeau M."/>
        </authorList>
    </citation>
    <scope>NUCLEOTIDE SEQUENCE [LARGE SCALE GENOMIC DNA]</scope>
    <source>
        <strain evidence="2">SSW15</strain>
    </source>
</reference>
<protein>
    <submittedName>
        <fullName evidence="2">Copper resistance protein CopD</fullName>
    </submittedName>
</protein>
<keyword evidence="3" id="KW-1185">Reference proteome</keyword>
<evidence type="ECO:0000256" key="1">
    <source>
        <dbReference type="SAM" id="Phobius"/>
    </source>
</evidence>
<evidence type="ECO:0000313" key="3">
    <source>
        <dbReference type="Proteomes" id="UP000298458"/>
    </source>
</evidence>
<comment type="caution">
    <text evidence="2">The sequence shown here is derived from an EMBL/GenBank/DDBJ whole genome shotgun (WGS) entry which is preliminary data.</text>
</comment>
<dbReference type="Proteomes" id="UP000298458">
    <property type="component" value="Unassembled WGS sequence"/>
</dbReference>
<organism evidence="2 3">
    <name type="scientific">Leptospira fletcheri</name>
    <dbReference type="NCBI Taxonomy" id="2484981"/>
    <lineage>
        <taxon>Bacteria</taxon>
        <taxon>Pseudomonadati</taxon>
        <taxon>Spirochaetota</taxon>
        <taxon>Spirochaetia</taxon>
        <taxon>Leptospirales</taxon>
        <taxon>Leptospiraceae</taxon>
        <taxon>Leptospira</taxon>
    </lineage>
</organism>
<feature type="transmembrane region" description="Helical" evidence="1">
    <location>
        <begin position="96"/>
        <end position="118"/>
    </location>
</feature>
<dbReference type="OrthoDB" id="345469at2"/>
<sequence>MESIVYFWALLFHFFAAAFWVGGMFFFVFVFRSVYTDPELKEVKSRLLFKVAVRFRSVSYLIFLILAVSGIGILFSKGFYLNFGDVNYWTSFGGKVFLLKISLFLFLVSSSAIHDFLVGPIAFQEMENDPEIKTKYRKYASFFGRLNLIVSVGIAILGLLFSRGIRFGDP</sequence>
<dbReference type="AlphaFoldDB" id="A0A4R9GE60"/>
<dbReference type="EMBL" id="RQET01000007">
    <property type="protein sequence ID" value="TGK10184.1"/>
    <property type="molecule type" value="Genomic_DNA"/>
</dbReference>
<name>A0A4R9GE60_9LEPT</name>
<evidence type="ECO:0000313" key="2">
    <source>
        <dbReference type="EMBL" id="TGK10184.1"/>
    </source>
</evidence>
<feature type="transmembrane region" description="Helical" evidence="1">
    <location>
        <begin position="55"/>
        <end position="76"/>
    </location>
</feature>
<accession>A0A4R9GE60</accession>
<feature type="transmembrane region" description="Helical" evidence="1">
    <location>
        <begin position="6"/>
        <end position="34"/>
    </location>
</feature>